<dbReference type="RefSeq" id="WP_157434089.1">
    <property type="nucleotide sequence ID" value="NZ_CP016076.1"/>
</dbReference>
<evidence type="ECO:0000313" key="3">
    <source>
        <dbReference type="Proteomes" id="UP000185511"/>
    </source>
</evidence>
<evidence type="ECO:0000259" key="1">
    <source>
        <dbReference type="Pfam" id="PF13601"/>
    </source>
</evidence>
<feature type="domain" description="Winged helix DNA-binding" evidence="1">
    <location>
        <begin position="20"/>
        <end position="97"/>
    </location>
</feature>
<dbReference type="EMBL" id="CP016076">
    <property type="protein sequence ID" value="APU14035.1"/>
    <property type="molecule type" value="Genomic_DNA"/>
</dbReference>
<dbReference type="KEGG" id="acad:UA74_09860"/>
<dbReference type="InterPro" id="IPR036390">
    <property type="entry name" value="WH_DNA-bd_sf"/>
</dbReference>
<proteinExistence type="predicted"/>
<dbReference type="Pfam" id="PF13601">
    <property type="entry name" value="HTH_34"/>
    <property type="match status" value="1"/>
</dbReference>
<dbReference type="GO" id="GO:0003677">
    <property type="term" value="F:DNA binding"/>
    <property type="evidence" value="ECO:0007669"/>
    <property type="project" value="UniProtKB-KW"/>
</dbReference>
<dbReference type="InterPro" id="IPR036388">
    <property type="entry name" value="WH-like_DNA-bd_sf"/>
</dbReference>
<dbReference type="Gene3D" id="1.10.10.10">
    <property type="entry name" value="Winged helix-like DNA-binding domain superfamily/Winged helix DNA-binding domain"/>
    <property type="match status" value="1"/>
</dbReference>
<dbReference type="SUPFAM" id="SSF46785">
    <property type="entry name" value="Winged helix' DNA-binding domain"/>
    <property type="match status" value="1"/>
</dbReference>
<sequence length="110" mass="12301">MTEPFEEIAGLDRLLHEPARLAIATALSACAAADFRYLQRLTGLSKGNLSAHLAKLEAAGVVEIDKRFLGKKAHTSARLTETGLDAVTEYWRRLDRLRDEVRDWKPAEEP</sequence>
<evidence type="ECO:0000313" key="2">
    <source>
        <dbReference type="EMBL" id="APU14035.1"/>
    </source>
</evidence>
<reference evidence="3" key="1">
    <citation type="submission" date="2016-06" db="EMBL/GenBank/DDBJ databases">
        <title>Complete genome sequence of Actinoalloteichus fjordicus DSM 46855 (=ADI127-17), type strain of the new species Actinoalloteichus fjordicus.</title>
        <authorList>
            <person name="Ruckert C."/>
            <person name="Nouioui I."/>
            <person name="Willmese J."/>
            <person name="van Wezel G."/>
            <person name="Klenk H.-P."/>
            <person name="Kalinowski J."/>
            <person name="Zotchev S.B."/>
        </authorList>
    </citation>
    <scope>NUCLEOTIDE SEQUENCE [LARGE SCALE GENOMIC DNA]</scope>
    <source>
        <strain evidence="3">ADI127-7</strain>
    </source>
</reference>
<keyword evidence="3" id="KW-1185">Reference proteome</keyword>
<gene>
    <name evidence="2" type="ORF">UA74_09860</name>
</gene>
<organism evidence="2 3">
    <name type="scientific">Actinoalloteichus fjordicus</name>
    <dbReference type="NCBI Taxonomy" id="1612552"/>
    <lineage>
        <taxon>Bacteria</taxon>
        <taxon>Bacillati</taxon>
        <taxon>Actinomycetota</taxon>
        <taxon>Actinomycetes</taxon>
        <taxon>Pseudonocardiales</taxon>
        <taxon>Pseudonocardiaceae</taxon>
        <taxon>Actinoalloteichus</taxon>
    </lineage>
</organism>
<dbReference type="AlphaFoldDB" id="A0AAC9LCU8"/>
<dbReference type="PANTHER" id="PTHR37318:SF1">
    <property type="entry name" value="BSL7504 PROTEIN"/>
    <property type="match status" value="1"/>
</dbReference>
<protein>
    <submittedName>
        <fullName evidence="2">Winged helix DNA-binding domain</fullName>
    </submittedName>
</protein>
<name>A0AAC9LCU8_9PSEU</name>
<accession>A0AAC9LCU8</accession>
<keyword evidence="2" id="KW-0238">DNA-binding</keyword>
<dbReference type="PANTHER" id="PTHR37318">
    <property type="entry name" value="BSL7504 PROTEIN"/>
    <property type="match status" value="1"/>
</dbReference>
<dbReference type="Proteomes" id="UP000185511">
    <property type="component" value="Chromosome"/>
</dbReference>
<dbReference type="InterPro" id="IPR027395">
    <property type="entry name" value="WH_DNA-bd_dom"/>
</dbReference>